<evidence type="ECO:0000313" key="3">
    <source>
        <dbReference type="Proteomes" id="UP000596742"/>
    </source>
</evidence>
<feature type="region of interest" description="Disordered" evidence="1">
    <location>
        <begin position="1"/>
        <end position="120"/>
    </location>
</feature>
<reference evidence="2" key="1">
    <citation type="submission" date="2018-11" db="EMBL/GenBank/DDBJ databases">
        <authorList>
            <person name="Alioto T."/>
            <person name="Alioto T."/>
        </authorList>
    </citation>
    <scope>NUCLEOTIDE SEQUENCE</scope>
</reference>
<accession>A0A8B6EI82</accession>
<name>A0A8B6EI82_MYTGA</name>
<feature type="compositionally biased region" description="Basic and acidic residues" evidence="1">
    <location>
        <begin position="57"/>
        <end position="76"/>
    </location>
</feature>
<evidence type="ECO:0000313" key="2">
    <source>
        <dbReference type="EMBL" id="VDI35084.1"/>
    </source>
</evidence>
<protein>
    <submittedName>
        <fullName evidence="2">Uncharacterized protein</fullName>
    </submittedName>
</protein>
<sequence>MDNSQMSDSGELCDARSHATTNEAYNADTASDDAAHADYSQDGEQEKQDVIYQICDRGMKGDHGQNGKLGLKEIKGSTDVSQGLQSDTGPHGNTRQSEENGASGGHGSVISIASKVSDGV</sequence>
<keyword evidence="3" id="KW-1185">Reference proteome</keyword>
<dbReference type="Proteomes" id="UP000596742">
    <property type="component" value="Unassembled WGS sequence"/>
</dbReference>
<feature type="compositionally biased region" description="Polar residues" evidence="1">
    <location>
        <begin position="78"/>
        <end position="95"/>
    </location>
</feature>
<evidence type="ECO:0000256" key="1">
    <source>
        <dbReference type="SAM" id="MobiDB-lite"/>
    </source>
</evidence>
<organism evidence="2 3">
    <name type="scientific">Mytilus galloprovincialis</name>
    <name type="common">Mediterranean mussel</name>
    <dbReference type="NCBI Taxonomy" id="29158"/>
    <lineage>
        <taxon>Eukaryota</taxon>
        <taxon>Metazoa</taxon>
        <taxon>Spiralia</taxon>
        <taxon>Lophotrochozoa</taxon>
        <taxon>Mollusca</taxon>
        <taxon>Bivalvia</taxon>
        <taxon>Autobranchia</taxon>
        <taxon>Pteriomorphia</taxon>
        <taxon>Mytilida</taxon>
        <taxon>Mytiloidea</taxon>
        <taxon>Mytilidae</taxon>
        <taxon>Mytilinae</taxon>
        <taxon>Mytilus</taxon>
    </lineage>
</organism>
<comment type="caution">
    <text evidence="2">The sequence shown here is derived from an EMBL/GenBank/DDBJ whole genome shotgun (WGS) entry which is preliminary data.</text>
</comment>
<dbReference type="AlphaFoldDB" id="A0A8B6EI82"/>
<gene>
    <name evidence="2" type="ORF">MGAL_10B035368</name>
</gene>
<dbReference type="EMBL" id="UYJE01005202">
    <property type="protein sequence ID" value="VDI35084.1"/>
    <property type="molecule type" value="Genomic_DNA"/>
</dbReference>
<proteinExistence type="predicted"/>